<dbReference type="RefSeq" id="WP_146962815.1">
    <property type="nucleotide sequence ID" value="NZ_CP042467.1"/>
</dbReference>
<dbReference type="KEGG" id="bbae:FRD01_20550"/>
<dbReference type="EMBL" id="CP042467">
    <property type="protein sequence ID" value="QED29582.1"/>
    <property type="molecule type" value="Genomic_DNA"/>
</dbReference>
<evidence type="ECO:0000313" key="1">
    <source>
        <dbReference type="EMBL" id="QED29582.1"/>
    </source>
</evidence>
<keyword evidence="2" id="KW-1185">Reference proteome</keyword>
<sequence length="110" mass="12828">MRNTVLVLFLVVLCFGCVEEEIVLAYRYDPEKLCLVDSDSPIEVARREPKGPNPTTLLRPTCSINEDRRLVSFQTYFTEEFVDCYHVWEEVVYWEEVPGKTSISDLECQD</sequence>
<dbReference type="AlphaFoldDB" id="A0A5B8XUH4"/>
<accession>A0A5B8XUH4</accession>
<name>A0A5B8XUH4_9DELT</name>
<protein>
    <submittedName>
        <fullName evidence="1">Uncharacterized protein</fullName>
    </submittedName>
</protein>
<dbReference type="Proteomes" id="UP000321595">
    <property type="component" value="Chromosome"/>
</dbReference>
<reference evidence="1 2" key="1">
    <citation type="submission" date="2019-08" db="EMBL/GenBank/DDBJ databases">
        <authorList>
            <person name="Liang Q."/>
        </authorList>
    </citation>
    <scope>NUCLEOTIDE SEQUENCE [LARGE SCALE GENOMIC DNA]</scope>
    <source>
        <strain evidence="1 2">V1718</strain>
    </source>
</reference>
<gene>
    <name evidence="1" type="ORF">FRD01_20550</name>
</gene>
<proteinExistence type="predicted"/>
<evidence type="ECO:0000313" key="2">
    <source>
        <dbReference type="Proteomes" id="UP000321595"/>
    </source>
</evidence>
<organism evidence="1 2">
    <name type="scientific">Microvenator marinus</name>
    <dbReference type="NCBI Taxonomy" id="2600177"/>
    <lineage>
        <taxon>Bacteria</taxon>
        <taxon>Deltaproteobacteria</taxon>
        <taxon>Bradymonadales</taxon>
        <taxon>Microvenatoraceae</taxon>
        <taxon>Microvenator</taxon>
    </lineage>
</organism>